<name>A0A218ML21_9VIRU</name>
<dbReference type="EMBL" id="KY052810">
    <property type="protein sequence ID" value="ASE99979.1"/>
    <property type="molecule type" value="Genomic_DNA"/>
</dbReference>
<sequence length="187" mass="19467">MANKNTQGFGLIAAGMLGQTPATQGLGKYKIDAGYATTIYNGGAVASNAGYIVEGQGTDTAIIGALNGIFYNAATTLKPTFANFYTQVTPANSEDIDAFVFDSPTQQYVVSTDDAVTQAGFLETYDMNTTAGSDITGKSSATLDIADTSADAATFRLLRVAEDPENEDITAGFCSVVVVPNLIELQS</sequence>
<evidence type="ECO:0000313" key="1">
    <source>
        <dbReference type="EMBL" id="ASE99979.1"/>
    </source>
</evidence>
<protein>
    <submittedName>
        <fullName evidence="1">Uncharacterized protein</fullName>
    </submittedName>
</protein>
<reference evidence="1" key="1">
    <citation type="submission" date="2016-10" db="EMBL/GenBank/DDBJ databases">
        <authorList>
            <person name="Varghese N."/>
        </authorList>
    </citation>
    <scope>NUCLEOTIDE SEQUENCE</scope>
</reference>
<reference evidence="1" key="2">
    <citation type="journal article" date="2017" name="Nat. Commun.">
        <title>Single-virus genomics reveals hidden cosmopolitan and abundant viruses.</title>
        <authorList>
            <person name="Martinez-Hernandez F."/>
            <person name="Fornas O."/>
            <person name="Lluesma Gomez M."/>
            <person name="Bolduc B."/>
            <person name="de la Cruz Pena M.J."/>
            <person name="Martinez J.M."/>
            <person name="Anton J."/>
            <person name="Gasol J.M."/>
            <person name="Rosselli R."/>
            <person name="Rodriguez-Valera F."/>
            <person name="Sullivan M.B."/>
            <person name="Acinas S.G."/>
            <person name="Martinez-Garcia M."/>
        </authorList>
    </citation>
    <scope>NUCLEOTIDE SEQUENCE</scope>
</reference>
<proteinExistence type="predicted"/>
<organism evidence="1">
    <name type="scientific">uncultured virus</name>
    <dbReference type="NCBI Taxonomy" id="340016"/>
    <lineage>
        <taxon>Viruses</taxon>
        <taxon>environmental samples</taxon>
    </lineage>
</organism>
<accession>A0A218ML21</accession>